<dbReference type="SMART" id="SM00075">
    <property type="entry name" value="HYDRO"/>
    <property type="match status" value="1"/>
</dbReference>
<dbReference type="InterPro" id="IPR001338">
    <property type="entry name" value="Class_I_Hydrophobin"/>
</dbReference>
<dbReference type="AlphaFoldDB" id="A0A0D7A481"/>
<dbReference type="Proteomes" id="UP000054144">
    <property type="component" value="Unassembled WGS sequence"/>
</dbReference>
<evidence type="ECO:0000256" key="2">
    <source>
        <dbReference type="ARBA" id="ARBA00010446"/>
    </source>
</evidence>
<feature type="chain" id="PRO_5013986587" description="Hydrophobin" evidence="6">
    <location>
        <begin position="22"/>
        <end position="129"/>
    </location>
</feature>
<organism evidence="7 8">
    <name type="scientific">Fistulina hepatica ATCC 64428</name>
    <dbReference type="NCBI Taxonomy" id="1128425"/>
    <lineage>
        <taxon>Eukaryota</taxon>
        <taxon>Fungi</taxon>
        <taxon>Dikarya</taxon>
        <taxon>Basidiomycota</taxon>
        <taxon>Agaricomycotina</taxon>
        <taxon>Agaricomycetes</taxon>
        <taxon>Agaricomycetidae</taxon>
        <taxon>Agaricales</taxon>
        <taxon>Fistulinaceae</taxon>
        <taxon>Fistulina</taxon>
    </lineage>
</organism>
<keyword evidence="3 6" id="KW-0134">Cell wall</keyword>
<dbReference type="GO" id="GO:0009277">
    <property type="term" value="C:fungal-type cell wall"/>
    <property type="evidence" value="ECO:0007669"/>
    <property type="project" value="InterPro"/>
</dbReference>
<dbReference type="Pfam" id="PF01185">
    <property type="entry name" value="Hydrophobin"/>
    <property type="match status" value="1"/>
</dbReference>
<dbReference type="GO" id="GO:0005199">
    <property type="term" value="F:structural constituent of cell wall"/>
    <property type="evidence" value="ECO:0007669"/>
    <property type="project" value="InterPro"/>
</dbReference>
<evidence type="ECO:0000256" key="5">
    <source>
        <dbReference type="ARBA" id="ARBA00023157"/>
    </source>
</evidence>
<accession>A0A0D7A481</accession>
<dbReference type="EMBL" id="KN882067">
    <property type="protein sequence ID" value="KIY44716.1"/>
    <property type="molecule type" value="Genomic_DNA"/>
</dbReference>
<evidence type="ECO:0000256" key="3">
    <source>
        <dbReference type="ARBA" id="ARBA00022512"/>
    </source>
</evidence>
<keyword evidence="4 6" id="KW-0964">Secreted</keyword>
<comment type="subcellular location">
    <subcellularLocation>
        <location evidence="1 6">Secreted</location>
        <location evidence="1 6">Cell wall</location>
    </subcellularLocation>
</comment>
<keyword evidence="5 6" id="KW-1015">Disulfide bond</keyword>
<name>A0A0D7A481_9AGAR</name>
<keyword evidence="8" id="KW-1185">Reference proteome</keyword>
<dbReference type="CDD" id="cd23507">
    <property type="entry name" value="hydrophobin_I"/>
    <property type="match status" value="1"/>
</dbReference>
<comment type="similarity">
    <text evidence="2 6">Belongs to the fungal hydrophobin family.</text>
</comment>
<dbReference type="OrthoDB" id="4225815at2759"/>
<evidence type="ECO:0000256" key="1">
    <source>
        <dbReference type="ARBA" id="ARBA00004191"/>
    </source>
</evidence>
<proteinExistence type="inferred from homology"/>
<evidence type="ECO:0000313" key="8">
    <source>
        <dbReference type="Proteomes" id="UP000054144"/>
    </source>
</evidence>
<evidence type="ECO:0000313" key="7">
    <source>
        <dbReference type="EMBL" id="KIY44716.1"/>
    </source>
</evidence>
<evidence type="ECO:0000256" key="6">
    <source>
        <dbReference type="RuleBase" id="RU365009"/>
    </source>
</evidence>
<reference evidence="7 8" key="1">
    <citation type="journal article" date="2015" name="Fungal Genet. Biol.">
        <title>Evolution of novel wood decay mechanisms in Agaricales revealed by the genome sequences of Fistulina hepatica and Cylindrobasidium torrendii.</title>
        <authorList>
            <person name="Floudas D."/>
            <person name="Held B.W."/>
            <person name="Riley R."/>
            <person name="Nagy L.G."/>
            <person name="Koehler G."/>
            <person name="Ransdell A.S."/>
            <person name="Younus H."/>
            <person name="Chow J."/>
            <person name="Chiniquy J."/>
            <person name="Lipzen A."/>
            <person name="Tritt A."/>
            <person name="Sun H."/>
            <person name="Haridas S."/>
            <person name="LaButti K."/>
            <person name="Ohm R.A."/>
            <person name="Kues U."/>
            <person name="Blanchette R.A."/>
            <person name="Grigoriev I.V."/>
            <person name="Minto R.E."/>
            <person name="Hibbett D.S."/>
        </authorList>
    </citation>
    <scope>NUCLEOTIDE SEQUENCE [LARGE SCALE GENOMIC DNA]</scope>
    <source>
        <strain evidence="7 8">ATCC 64428</strain>
    </source>
</reference>
<keyword evidence="6" id="KW-0732">Signal</keyword>
<protein>
    <recommendedName>
        <fullName evidence="6">Hydrophobin</fullName>
    </recommendedName>
</protein>
<feature type="signal peptide" evidence="6">
    <location>
        <begin position="1"/>
        <end position="21"/>
    </location>
</feature>
<sequence>MFARISSLFLFVVALLAVTAAAGGGGATTTVTVTAPGSTATSIPASDCSVSNTQCCDTVTTTSDPAASLLLGLLGIVVDLVDVIVGLGCSPISVLSGGDDGCSGEVVCCENDNFSGLIAIGCTPINIDL</sequence>
<evidence type="ECO:0000256" key="4">
    <source>
        <dbReference type="ARBA" id="ARBA00022525"/>
    </source>
</evidence>
<gene>
    <name evidence="7" type="ORF">FISHEDRAFT_77337</name>
</gene>